<feature type="region of interest" description="Disordered" evidence="3">
    <location>
        <begin position="365"/>
        <end position="435"/>
    </location>
</feature>
<dbReference type="NCBIfam" id="TIGR01730">
    <property type="entry name" value="RND_mfp"/>
    <property type="match status" value="1"/>
</dbReference>
<reference evidence="7 8" key="1">
    <citation type="submission" date="2021-02" db="EMBL/GenBank/DDBJ databases">
        <title>De Novo genome assembly of isolated myxobacteria.</title>
        <authorList>
            <person name="Stevens D.C."/>
        </authorList>
    </citation>
    <scope>NUCLEOTIDE SEQUENCE [LARGE SCALE GENOMIC DNA]</scope>
    <source>
        <strain evidence="8">SCPEA02</strain>
    </source>
</reference>
<dbReference type="InterPro" id="IPR058624">
    <property type="entry name" value="MdtA-like_HH"/>
</dbReference>
<evidence type="ECO:0000259" key="5">
    <source>
        <dbReference type="Pfam" id="PF25917"/>
    </source>
</evidence>
<feature type="compositionally biased region" description="Low complexity" evidence="3">
    <location>
        <begin position="398"/>
        <end position="407"/>
    </location>
</feature>
<feature type="compositionally biased region" description="Gly residues" evidence="3">
    <location>
        <begin position="408"/>
        <end position="421"/>
    </location>
</feature>
<feature type="domain" description="Multidrug resistance protein MdtA-like alpha-helical hairpin" evidence="4">
    <location>
        <begin position="110"/>
        <end position="174"/>
    </location>
</feature>
<dbReference type="PROSITE" id="PS51257">
    <property type="entry name" value="PROKAR_LIPOPROTEIN"/>
    <property type="match status" value="1"/>
</dbReference>
<dbReference type="PANTHER" id="PTHR30469:SF39">
    <property type="entry name" value="SLL0180 PROTEIN"/>
    <property type="match status" value="1"/>
</dbReference>
<dbReference type="InterPro" id="IPR006143">
    <property type="entry name" value="RND_pump_MFP"/>
</dbReference>
<organism evidence="7 8">
    <name type="scientific">Pyxidicoccus parkwayensis</name>
    <dbReference type="NCBI Taxonomy" id="2813578"/>
    <lineage>
        <taxon>Bacteria</taxon>
        <taxon>Pseudomonadati</taxon>
        <taxon>Myxococcota</taxon>
        <taxon>Myxococcia</taxon>
        <taxon>Myxococcales</taxon>
        <taxon>Cystobacterineae</taxon>
        <taxon>Myxococcaceae</taxon>
        <taxon>Pyxidicoccus</taxon>
    </lineage>
</organism>
<protein>
    <submittedName>
        <fullName evidence="7">Efflux RND transporter periplasmic adaptor subunit</fullName>
    </submittedName>
</protein>
<feature type="coiled-coil region" evidence="2">
    <location>
        <begin position="110"/>
        <end position="166"/>
    </location>
</feature>
<comment type="similarity">
    <text evidence="1">Belongs to the membrane fusion protein (MFP) (TC 8.A.1) family.</text>
</comment>
<sequence length="435" mass="44953">MQLVRSWSAGLAALALASSACKGSKEDGPQGGPGGAAGKALPVQVQALAPGQVRDTSEYLGTLVSRRSITIFPQVAGYVQEIPLKPGAQVKAGDVLLVVDPRQQRAGLRATQAQQASAKAQREFAETTRKRSEQLLAEGLLSRQDYDQSVAQAQQAEASARAIEAQTQAQEVQLGFYKVSAPFAGVVGNYPVKVGDYVTPQTALTQLDQSRLLEVAVQVPVERARDIKVGTTPVEVLDADGKPLVSAPVFFIAPTPSPTTQLVEVRGAFENTVGLRAGQLVRANVVYETRDALQVPTFAVTRISSQSFVYTVGQGDAGTVAQRTPVTLGQVSGNAYEVMGGVDAGTQVVVSSIQLLRDGAPIQPMPAKQEAQGAPHGVGGSGDGQPKQGNPAQPEADGGQPLQPQGQGMPGGAARPGGGAHPQGPQPGGSTTPAQ</sequence>
<evidence type="ECO:0000256" key="3">
    <source>
        <dbReference type="SAM" id="MobiDB-lite"/>
    </source>
</evidence>
<evidence type="ECO:0000259" key="4">
    <source>
        <dbReference type="Pfam" id="PF25876"/>
    </source>
</evidence>
<dbReference type="PANTHER" id="PTHR30469">
    <property type="entry name" value="MULTIDRUG RESISTANCE PROTEIN MDTA"/>
    <property type="match status" value="1"/>
</dbReference>
<evidence type="ECO:0000256" key="2">
    <source>
        <dbReference type="SAM" id="Coils"/>
    </source>
</evidence>
<dbReference type="InterPro" id="IPR058625">
    <property type="entry name" value="MdtA-like_BSH"/>
</dbReference>
<keyword evidence="8" id="KW-1185">Reference proteome</keyword>
<evidence type="ECO:0000256" key="1">
    <source>
        <dbReference type="ARBA" id="ARBA00009477"/>
    </source>
</evidence>
<evidence type="ECO:0000313" key="7">
    <source>
        <dbReference type="EMBL" id="QSQ21761.1"/>
    </source>
</evidence>
<dbReference type="Pfam" id="PF25917">
    <property type="entry name" value="BSH_RND"/>
    <property type="match status" value="1"/>
</dbReference>
<accession>A0ABX7NS99</accession>
<dbReference type="Pfam" id="PF25876">
    <property type="entry name" value="HH_MFP_RND"/>
    <property type="match status" value="1"/>
</dbReference>
<dbReference type="Gene3D" id="2.40.30.170">
    <property type="match status" value="1"/>
</dbReference>
<dbReference type="Proteomes" id="UP000662747">
    <property type="component" value="Chromosome"/>
</dbReference>
<keyword evidence="2" id="KW-0175">Coiled coil</keyword>
<dbReference type="Gene3D" id="1.10.287.470">
    <property type="entry name" value="Helix hairpin bin"/>
    <property type="match status" value="1"/>
</dbReference>
<name>A0ABX7NS99_9BACT</name>
<feature type="domain" description="YknX-like C-terminal permuted SH3-like" evidence="6">
    <location>
        <begin position="292"/>
        <end position="363"/>
    </location>
</feature>
<dbReference type="SUPFAM" id="SSF111369">
    <property type="entry name" value="HlyD-like secretion proteins"/>
    <property type="match status" value="1"/>
</dbReference>
<dbReference type="InterPro" id="IPR058637">
    <property type="entry name" value="YknX-like_C"/>
</dbReference>
<dbReference type="Gene3D" id="2.40.50.100">
    <property type="match status" value="1"/>
</dbReference>
<dbReference type="RefSeq" id="WP_206723338.1">
    <property type="nucleotide sequence ID" value="NZ_CP071090.1"/>
</dbReference>
<dbReference type="Pfam" id="PF25989">
    <property type="entry name" value="YknX_C"/>
    <property type="match status" value="1"/>
</dbReference>
<dbReference type="Gene3D" id="2.40.420.20">
    <property type="match status" value="1"/>
</dbReference>
<evidence type="ECO:0000313" key="8">
    <source>
        <dbReference type="Proteomes" id="UP000662747"/>
    </source>
</evidence>
<evidence type="ECO:0000259" key="6">
    <source>
        <dbReference type="Pfam" id="PF25989"/>
    </source>
</evidence>
<dbReference type="EMBL" id="CP071090">
    <property type="protein sequence ID" value="QSQ21761.1"/>
    <property type="molecule type" value="Genomic_DNA"/>
</dbReference>
<gene>
    <name evidence="7" type="ORF">JY651_42525</name>
</gene>
<proteinExistence type="inferred from homology"/>
<feature type="domain" description="Multidrug resistance protein MdtA-like barrel-sandwich hybrid" evidence="5">
    <location>
        <begin position="68"/>
        <end position="201"/>
    </location>
</feature>